<feature type="compositionally biased region" description="Basic residues" evidence="2">
    <location>
        <begin position="284"/>
        <end position="313"/>
    </location>
</feature>
<dbReference type="Pfam" id="PF04000">
    <property type="entry name" value="Sas10_Utp3"/>
    <property type="match status" value="1"/>
</dbReference>
<dbReference type="PANTHER" id="PTHR13237:SF9">
    <property type="entry name" value="NEUROGUIDIN"/>
    <property type="match status" value="1"/>
</dbReference>
<evidence type="ECO:0000256" key="1">
    <source>
        <dbReference type="ARBA" id="ARBA00010979"/>
    </source>
</evidence>
<dbReference type="InterPro" id="IPR007146">
    <property type="entry name" value="Sas10/Utp3/C1D"/>
</dbReference>
<feature type="compositionally biased region" description="Basic and acidic residues" evidence="2">
    <location>
        <begin position="119"/>
        <end position="129"/>
    </location>
</feature>
<comment type="similarity">
    <text evidence="1">Belongs to the SAS10 family.</text>
</comment>
<dbReference type="RefSeq" id="XP_012944117.1">
    <property type="nucleotide sequence ID" value="XM_013088663.2"/>
</dbReference>
<dbReference type="PANTHER" id="PTHR13237">
    <property type="entry name" value="SOMETHING ABOUT SILENCING PROTEIN 10-RELATED"/>
    <property type="match status" value="1"/>
</dbReference>
<feature type="region of interest" description="Disordered" evidence="2">
    <location>
        <begin position="268"/>
        <end position="313"/>
    </location>
</feature>
<evidence type="ECO:0000313" key="3">
    <source>
        <dbReference type="Proteomes" id="UP000694888"/>
    </source>
</evidence>
<feature type="region of interest" description="Disordered" evidence="2">
    <location>
        <begin position="215"/>
        <end position="237"/>
    </location>
</feature>
<protein>
    <submittedName>
        <fullName evidence="4 5">Neuroguidin</fullName>
    </submittedName>
</protein>
<proteinExistence type="inferred from homology"/>
<accession>A0ABM0K614</accession>
<dbReference type="GeneID" id="101846100"/>
<organism evidence="3 4">
    <name type="scientific">Aplysia californica</name>
    <name type="common">California sea hare</name>
    <dbReference type="NCBI Taxonomy" id="6500"/>
    <lineage>
        <taxon>Eukaryota</taxon>
        <taxon>Metazoa</taxon>
        <taxon>Spiralia</taxon>
        <taxon>Lophotrochozoa</taxon>
        <taxon>Mollusca</taxon>
        <taxon>Gastropoda</taxon>
        <taxon>Heterobranchia</taxon>
        <taxon>Euthyneura</taxon>
        <taxon>Tectipleura</taxon>
        <taxon>Aplysiida</taxon>
        <taxon>Aplysioidea</taxon>
        <taxon>Aplysiidae</taxon>
        <taxon>Aplysia</taxon>
    </lineage>
</organism>
<sequence length="313" mass="34812">MKDIVESDTPQAVSLLKEIKKASGECLQNLRVLTTRIKDSTSTSSANQGISFLDVKNQLMASYMANIGLLMDKKTSGCSVKNDPAIDRLVEIRTVLEKMRPIEHKLRYQINKVVNAYKEGKMDPSDPRKFKANFGSFANVPGGDSSDEDGDKNDDTSDGKSKLYVAPKLAPVHYSDDETAEEKQQKQKAKSARRALGSAMLKEIREQYTDAPVEISESRDVHRIRDNKRDREKTEYEESNFVRLAVSKKESTAMKRLGTMSALGTLADFDGFSGMDGGDEAGPSKKKKKNFPMGKKKKGKGFGKKKGGKKQRR</sequence>
<evidence type="ECO:0000313" key="5">
    <source>
        <dbReference type="RefSeq" id="XP_012944117.1"/>
    </source>
</evidence>
<keyword evidence="3" id="KW-1185">Reference proteome</keyword>
<reference evidence="4 5" key="1">
    <citation type="submission" date="2025-05" db="UniProtKB">
        <authorList>
            <consortium name="RefSeq"/>
        </authorList>
    </citation>
    <scope>IDENTIFICATION</scope>
</reference>
<dbReference type="RefSeq" id="XP_005109553.1">
    <property type="nucleotide sequence ID" value="XM_005109496.3"/>
</dbReference>
<gene>
    <name evidence="4 5" type="primary">LOC101846100</name>
</gene>
<dbReference type="Proteomes" id="UP000694888">
    <property type="component" value="Unplaced"/>
</dbReference>
<feature type="region of interest" description="Disordered" evidence="2">
    <location>
        <begin position="119"/>
        <end position="194"/>
    </location>
</feature>
<evidence type="ECO:0000313" key="4">
    <source>
        <dbReference type="RefSeq" id="XP_005109553.1"/>
    </source>
</evidence>
<evidence type="ECO:0000256" key="2">
    <source>
        <dbReference type="SAM" id="MobiDB-lite"/>
    </source>
</evidence>
<name>A0ABM0K614_APLCA</name>
<feature type="compositionally biased region" description="Basic and acidic residues" evidence="2">
    <location>
        <begin position="216"/>
        <end position="236"/>
    </location>
</feature>